<dbReference type="RefSeq" id="WP_184078305.1">
    <property type="nucleotide sequence ID" value="NZ_JACHDS010000001.1"/>
</dbReference>
<evidence type="ECO:0000256" key="1">
    <source>
        <dbReference type="ARBA" id="ARBA00022747"/>
    </source>
</evidence>
<gene>
    <name evidence="5" type="ORF">HNR23_004398</name>
</gene>
<dbReference type="SUPFAM" id="SSF46955">
    <property type="entry name" value="Putative DNA-binding domain"/>
    <property type="match status" value="1"/>
</dbReference>
<dbReference type="SUPFAM" id="SSF53335">
    <property type="entry name" value="S-adenosyl-L-methionine-dependent methyltransferases"/>
    <property type="match status" value="1"/>
</dbReference>
<feature type="domain" description="DNA methylase adenine-specific" evidence="4">
    <location>
        <begin position="174"/>
        <end position="396"/>
    </location>
</feature>
<dbReference type="AlphaFoldDB" id="A0A7W9YLF1"/>
<dbReference type="PANTHER" id="PTHR42998:SF1">
    <property type="entry name" value="TYPE I RESTRICTION ENZYME HINDI METHYLASE SUBUNIT"/>
    <property type="match status" value="1"/>
</dbReference>
<keyword evidence="6" id="KW-1185">Reference proteome</keyword>
<dbReference type="PROSITE" id="PS00092">
    <property type="entry name" value="N6_MTASE"/>
    <property type="match status" value="1"/>
</dbReference>
<keyword evidence="5" id="KW-0808">Transferase</keyword>
<proteinExistence type="predicted"/>
<dbReference type="GO" id="GO:0008170">
    <property type="term" value="F:N-methyltransferase activity"/>
    <property type="evidence" value="ECO:0007669"/>
    <property type="project" value="InterPro"/>
</dbReference>
<dbReference type="InterPro" id="IPR003356">
    <property type="entry name" value="DNA_methylase_A-5"/>
</dbReference>
<dbReference type="PRINTS" id="PR00507">
    <property type="entry name" value="N12N6MTFRASE"/>
</dbReference>
<dbReference type="GO" id="GO:0032259">
    <property type="term" value="P:methylation"/>
    <property type="evidence" value="ECO:0007669"/>
    <property type="project" value="UniProtKB-KW"/>
</dbReference>
<feature type="region of interest" description="Disordered" evidence="3">
    <location>
        <begin position="517"/>
        <end position="564"/>
    </location>
</feature>
<dbReference type="InterPro" id="IPR029063">
    <property type="entry name" value="SAM-dependent_MTases_sf"/>
</dbReference>
<keyword evidence="1" id="KW-0680">Restriction system</keyword>
<dbReference type="Gene3D" id="3.90.220.20">
    <property type="entry name" value="DNA methylase specificity domains"/>
    <property type="match status" value="1"/>
</dbReference>
<name>A0A7W9YLF1_9ACTN</name>
<dbReference type="SUPFAM" id="SSF116734">
    <property type="entry name" value="DNA methylase specificity domain"/>
    <property type="match status" value="1"/>
</dbReference>
<dbReference type="EMBL" id="JACHDS010000001">
    <property type="protein sequence ID" value="MBB6174338.1"/>
    <property type="molecule type" value="Genomic_DNA"/>
</dbReference>
<keyword evidence="5" id="KW-0489">Methyltransferase</keyword>
<evidence type="ECO:0000313" key="6">
    <source>
        <dbReference type="Proteomes" id="UP000546642"/>
    </source>
</evidence>
<dbReference type="GO" id="GO:0003677">
    <property type="term" value="F:DNA binding"/>
    <property type="evidence" value="ECO:0007669"/>
    <property type="project" value="UniProtKB-KW"/>
</dbReference>
<dbReference type="Pfam" id="PF02384">
    <property type="entry name" value="N6_Mtase"/>
    <property type="match status" value="1"/>
</dbReference>
<accession>A0A7W9YLF1</accession>
<organism evidence="5 6">
    <name type="scientific">Nocardiopsis mwathae</name>
    <dbReference type="NCBI Taxonomy" id="1472723"/>
    <lineage>
        <taxon>Bacteria</taxon>
        <taxon>Bacillati</taxon>
        <taxon>Actinomycetota</taxon>
        <taxon>Actinomycetes</taxon>
        <taxon>Streptosporangiales</taxon>
        <taxon>Nocardiopsidaceae</taxon>
        <taxon>Nocardiopsis</taxon>
    </lineage>
</organism>
<dbReference type="Gene3D" id="3.40.50.150">
    <property type="entry name" value="Vaccinia Virus protein VP39"/>
    <property type="match status" value="1"/>
</dbReference>
<dbReference type="CDD" id="cd02440">
    <property type="entry name" value="AdoMet_MTases"/>
    <property type="match status" value="1"/>
</dbReference>
<protein>
    <submittedName>
        <fullName evidence="5">SAM-dependent methyltransferase</fullName>
    </submittedName>
</protein>
<dbReference type="PANTHER" id="PTHR42998">
    <property type="entry name" value="TYPE I RESTRICTION ENZYME HINDVIIP M PROTEIN-RELATED"/>
    <property type="match status" value="1"/>
</dbReference>
<sequence>MSQQANTFVTAADIGRLAGVTRATVSNWRRRHADFPAPEGGTENRPLYDLEAVRAWLAERGQLPEESARDKLRVVHMATGSGKTEALFAGVLAASLLDRQKLDALPKRSDDELLAWFRSAAAAASDEIPGADASAVDSRTVEPLRTVLRSVISEGPEATTDVLAERLMEAGATGASAMPPALVDLMADLLGDGTGGYPTTVLDPACGNGTLLAAACRKGASKLFGQDLRKIQAAQTVVRLRTAAESDVDVTARVGDSLRADAFPELAADAVLCNPPYGVRDWGHDELAYDERWAYGVPPKGESELAWVQHCLAHLVPGGRAVLLMPPAVAERAGARRIRAQLVRDGAIRAIIALPQGAASPLHVGLQLWVLQRPGGQEATAENLLFVDAASTSVSADSPRIDWDGLSESVLSAWRQYSEDPGDFEGIPGSARALAVIDLLDEVIDLTPTRHVHAGTPMTSPAQHAQKAAEAHARLRTRGEELMRLLKDGEWQSSGDKPREWRTATVADLLRGGALDVPYTAGHGRRTRSGRSDQRPRKPQRSERPVLTVDDVLSSRAPSGNEADVDAEVPLPHLQRGDVLLPEIVRSGAPHVARVASAEEEGCLFGPQLLLFRPDQSRLDPWFLSGFLSAEQNVNAATTGTSVIRIDPRRLRVPLLSLAEQQRYGEAFRHLHAVRTAARSAAEAAEETTRILRAGLTTGALTPPEDEMS</sequence>
<feature type="compositionally biased region" description="Basic and acidic residues" evidence="3">
    <location>
        <begin position="530"/>
        <end position="544"/>
    </location>
</feature>
<evidence type="ECO:0000256" key="2">
    <source>
        <dbReference type="ARBA" id="ARBA00023125"/>
    </source>
</evidence>
<dbReference type="InterPro" id="IPR052916">
    <property type="entry name" value="Type-I_RE_MTase_Subunit"/>
</dbReference>
<dbReference type="InterPro" id="IPR036388">
    <property type="entry name" value="WH-like_DNA-bd_sf"/>
</dbReference>
<evidence type="ECO:0000256" key="3">
    <source>
        <dbReference type="SAM" id="MobiDB-lite"/>
    </source>
</evidence>
<dbReference type="Gene3D" id="1.10.10.10">
    <property type="entry name" value="Winged helix-like DNA-binding domain superfamily/Winged helix DNA-binding domain"/>
    <property type="match status" value="1"/>
</dbReference>
<evidence type="ECO:0000313" key="5">
    <source>
        <dbReference type="EMBL" id="MBB6174338.1"/>
    </source>
</evidence>
<dbReference type="InterPro" id="IPR044946">
    <property type="entry name" value="Restrct_endonuc_typeI_TRD_sf"/>
</dbReference>
<evidence type="ECO:0000259" key="4">
    <source>
        <dbReference type="Pfam" id="PF02384"/>
    </source>
</evidence>
<dbReference type="InterPro" id="IPR002052">
    <property type="entry name" value="DNA_methylase_N6_adenine_CS"/>
</dbReference>
<keyword evidence="2" id="KW-0238">DNA-binding</keyword>
<reference evidence="5 6" key="1">
    <citation type="submission" date="2020-08" db="EMBL/GenBank/DDBJ databases">
        <title>Sequencing the genomes of 1000 actinobacteria strains.</title>
        <authorList>
            <person name="Klenk H.-P."/>
        </authorList>
    </citation>
    <scope>NUCLEOTIDE SEQUENCE [LARGE SCALE GENOMIC DNA]</scope>
    <source>
        <strain evidence="5 6">DSM 46659</strain>
    </source>
</reference>
<dbReference type="Proteomes" id="UP000546642">
    <property type="component" value="Unassembled WGS sequence"/>
</dbReference>
<dbReference type="InterPro" id="IPR009061">
    <property type="entry name" value="DNA-bd_dom_put_sf"/>
</dbReference>
<dbReference type="GO" id="GO:0009307">
    <property type="term" value="P:DNA restriction-modification system"/>
    <property type="evidence" value="ECO:0007669"/>
    <property type="project" value="UniProtKB-KW"/>
</dbReference>
<comment type="caution">
    <text evidence="5">The sequence shown here is derived from an EMBL/GenBank/DDBJ whole genome shotgun (WGS) entry which is preliminary data.</text>
</comment>